<dbReference type="GO" id="GO:0006361">
    <property type="term" value="P:transcription initiation at RNA polymerase I promoter"/>
    <property type="evidence" value="ECO:0007669"/>
    <property type="project" value="InterPro"/>
</dbReference>
<evidence type="ECO:0000313" key="3">
    <source>
        <dbReference type="RefSeq" id="XP_011494677.1"/>
    </source>
</evidence>
<dbReference type="GO" id="GO:0001042">
    <property type="term" value="F:RNA polymerase I core binding"/>
    <property type="evidence" value="ECO:0007669"/>
    <property type="project" value="TreeGrafter"/>
</dbReference>
<organism evidence="2 3">
    <name type="scientific">Ceratosolen solmsi marchali</name>
    <dbReference type="NCBI Taxonomy" id="326594"/>
    <lineage>
        <taxon>Eukaryota</taxon>
        <taxon>Metazoa</taxon>
        <taxon>Ecdysozoa</taxon>
        <taxon>Arthropoda</taxon>
        <taxon>Hexapoda</taxon>
        <taxon>Insecta</taxon>
        <taxon>Pterygota</taxon>
        <taxon>Neoptera</taxon>
        <taxon>Endopterygota</taxon>
        <taxon>Hymenoptera</taxon>
        <taxon>Apocrita</taxon>
        <taxon>Proctotrupomorpha</taxon>
        <taxon>Chalcidoidea</taxon>
        <taxon>Agaonidae</taxon>
        <taxon>Agaoninae</taxon>
        <taxon>Ceratosolen</taxon>
    </lineage>
</organism>
<gene>
    <name evidence="3" type="primary">LOC105359722</name>
</gene>
<keyword evidence="3" id="KW-0648">Protein biosynthesis</keyword>
<dbReference type="RefSeq" id="XP_011494677.1">
    <property type="nucleotide sequence ID" value="XM_011496375.1"/>
</dbReference>
<reference evidence="3" key="1">
    <citation type="submission" date="2025-08" db="UniProtKB">
        <authorList>
            <consortium name="RefSeq"/>
        </authorList>
    </citation>
    <scope>IDENTIFICATION</scope>
</reference>
<dbReference type="Pfam" id="PF05327">
    <property type="entry name" value="RRN3"/>
    <property type="match status" value="1"/>
</dbReference>
<dbReference type="KEGG" id="csol:105359722"/>
<protein>
    <submittedName>
        <fullName evidence="3">RNA polymerase I-specific transcription initiation factor RRN3</fullName>
    </submittedName>
</protein>
<dbReference type="InterPro" id="IPR007991">
    <property type="entry name" value="RNA_pol_I_trans_ini_fac_RRN3"/>
</dbReference>
<dbReference type="PANTHER" id="PTHR12790:SF0">
    <property type="entry name" value="RNA POLYMERASE I-SPECIFIC TRANSCRIPTION INITIATION FACTOR RRN3-RELATED"/>
    <property type="match status" value="1"/>
</dbReference>
<accession>A0AAJ6VMG9</accession>
<dbReference type="AlphaFoldDB" id="A0AAJ6VMG9"/>
<proteinExistence type="inferred from homology"/>
<keyword evidence="2" id="KW-1185">Reference proteome</keyword>
<sequence length="597" mass="68850">MSIVSSRVSSVSSILKGSGVRSALVGSQKRICFKLPTSLKTVLINYQNGCDRQAYHDMICILRDSNVKDYELLELLKDLQECMSLLGPIHKLLIEVLLNINWISRSPEIIINFKKFIEDLMCMCIYHSKLVIDKLVLQFKLNYEDASKWTNGQCPDSYRNKISHIHDLLRKFLKIIPMSSDVLVQSLTSLYPHITEGIIVTQQYIFALLYILNYAPQLRKDILSLIIHRLVALDVSVPPSEIQRYEDEEMEQDDETIFKLDDNTENNSKKSSNVEMKHPNAQLLDVCMEQLLAYVYECCHVELNVQIDILKSIYNDLLYIFERIILPTHASHHVQFIMFYLCSFKPIIAEAFVKWLWLKVSNPNVAPIIRQSAVFYIASLLARANYITLNLIQGVLSEMSTWIHSYISSQDSLECANSDVRVHTVFYSVCQAMFYLLAFRHKDIIDGKRNLLFLQGLHLTKIVTCRLNPLRVCQPAVIQNFATVTRKYQLAYCYTIIERNSRSSLPVLQSTNRFFNLLDTFFPFDPYLLISSDHRIMPIYNNSQATMGNTTDSYTSVKKTECDEDDFMDDNFSPPSLESRNSLDKFSYSTSPGFICT</sequence>
<dbReference type="GO" id="GO:0003743">
    <property type="term" value="F:translation initiation factor activity"/>
    <property type="evidence" value="ECO:0007669"/>
    <property type="project" value="UniProtKB-KW"/>
</dbReference>
<dbReference type="GO" id="GO:0005634">
    <property type="term" value="C:nucleus"/>
    <property type="evidence" value="ECO:0007669"/>
    <property type="project" value="TreeGrafter"/>
</dbReference>
<dbReference type="PANTHER" id="PTHR12790">
    <property type="entry name" value="TRANSCRIPTION INITIATION FACTOR IA RRN3"/>
    <property type="match status" value="1"/>
</dbReference>
<evidence type="ECO:0000256" key="1">
    <source>
        <dbReference type="ARBA" id="ARBA00010098"/>
    </source>
</evidence>
<dbReference type="Proteomes" id="UP000695007">
    <property type="component" value="Unplaced"/>
</dbReference>
<name>A0AAJ6VMG9_9HYME</name>
<comment type="similarity">
    <text evidence="1">Belongs to the RRN3 family.</text>
</comment>
<dbReference type="CTD" id="35454"/>
<keyword evidence="3" id="KW-0396">Initiation factor</keyword>
<dbReference type="GO" id="GO:0001181">
    <property type="term" value="F:RNA polymerase I general transcription initiation factor activity"/>
    <property type="evidence" value="ECO:0007669"/>
    <property type="project" value="InterPro"/>
</dbReference>
<evidence type="ECO:0000313" key="2">
    <source>
        <dbReference type="Proteomes" id="UP000695007"/>
    </source>
</evidence>
<dbReference type="GeneID" id="105359722"/>